<accession>A0A6H5I6U5</accession>
<protein>
    <submittedName>
        <fullName evidence="2">Uncharacterized protein</fullName>
    </submittedName>
</protein>
<sequence length="441" mass="50667">MDYLNKKTNADKAMKKSSDGNDEGYSLIHIWTEPLCSLGFRSFQRNCKKCWRSSRRKKLYHRLKSKSVKLGKQERLKNFQGFCPIRSKTNCYCPNGNETRPHVPTDTLYKVVIFECSYVAAKGKAFQLQLSCRNIQSVPIELQQKGRVYFFRTSMVTVTLQKELPKKDIQKNHVFWMCVKIGDIRAQNTLTSLFFFSSIGTCDAFSLLVRIVARRSSSNSNISHVFPKKRDMYTPAESQEDAGVTKYLSKNIIKIPGHFDQMIQVDDSLHSKAEIFYYETHYHKANNSMIYKPLGLEFDVMITMTGCRGAVRTVEATVRSPRRLASSRDDSRSSLSSLTSQRWCLGGGEGGGALEEGSGDEGIHQNTVKNDTILRDWEGREEANFRGSFFRLVWSSLCPRWSGYHSKRRPGLCHQPPKREMSRLQHEHPQRNLFIICGPYF</sequence>
<dbReference type="EMBL" id="CADCXV010000719">
    <property type="protein sequence ID" value="CAB0033703.1"/>
    <property type="molecule type" value="Genomic_DNA"/>
</dbReference>
<feature type="region of interest" description="Disordered" evidence="1">
    <location>
        <begin position="1"/>
        <end position="21"/>
    </location>
</feature>
<dbReference type="Proteomes" id="UP000479190">
    <property type="component" value="Unassembled WGS sequence"/>
</dbReference>
<evidence type="ECO:0000256" key="1">
    <source>
        <dbReference type="SAM" id="MobiDB-lite"/>
    </source>
</evidence>
<name>A0A6H5I6U5_9HYME</name>
<feature type="compositionally biased region" description="Basic and acidic residues" evidence="1">
    <location>
        <begin position="1"/>
        <end position="19"/>
    </location>
</feature>
<dbReference type="AlphaFoldDB" id="A0A6H5I6U5"/>
<reference evidence="2 3" key="1">
    <citation type="submission" date="2020-02" db="EMBL/GenBank/DDBJ databases">
        <authorList>
            <person name="Ferguson B K."/>
        </authorList>
    </citation>
    <scope>NUCLEOTIDE SEQUENCE [LARGE SCALE GENOMIC DNA]</scope>
</reference>
<proteinExistence type="predicted"/>
<evidence type="ECO:0000313" key="3">
    <source>
        <dbReference type="Proteomes" id="UP000479190"/>
    </source>
</evidence>
<keyword evidence="3" id="KW-1185">Reference proteome</keyword>
<evidence type="ECO:0000313" key="2">
    <source>
        <dbReference type="EMBL" id="CAB0033703.1"/>
    </source>
</evidence>
<organism evidence="2 3">
    <name type="scientific">Trichogramma brassicae</name>
    <dbReference type="NCBI Taxonomy" id="86971"/>
    <lineage>
        <taxon>Eukaryota</taxon>
        <taxon>Metazoa</taxon>
        <taxon>Ecdysozoa</taxon>
        <taxon>Arthropoda</taxon>
        <taxon>Hexapoda</taxon>
        <taxon>Insecta</taxon>
        <taxon>Pterygota</taxon>
        <taxon>Neoptera</taxon>
        <taxon>Endopterygota</taxon>
        <taxon>Hymenoptera</taxon>
        <taxon>Apocrita</taxon>
        <taxon>Proctotrupomorpha</taxon>
        <taxon>Chalcidoidea</taxon>
        <taxon>Trichogrammatidae</taxon>
        <taxon>Trichogramma</taxon>
    </lineage>
</organism>
<gene>
    <name evidence="2" type="ORF">TBRA_LOCUS5601</name>
</gene>
<dbReference type="OrthoDB" id="7695528at2759"/>